<dbReference type="InterPro" id="IPR029052">
    <property type="entry name" value="Metallo-depent_PP-like"/>
</dbReference>
<evidence type="ECO:0000313" key="4">
    <source>
        <dbReference type="EMBL" id="MBW6530861.1"/>
    </source>
</evidence>
<evidence type="ECO:0000256" key="1">
    <source>
        <dbReference type="ARBA" id="ARBA00008950"/>
    </source>
</evidence>
<comment type="similarity">
    <text evidence="1">Belongs to the metallophosphoesterase superfamily. YfcE family.</text>
</comment>
<organism evidence="4 5">
    <name type="scientific">Sphingomonas citri</name>
    <dbReference type="NCBI Taxonomy" id="2862499"/>
    <lineage>
        <taxon>Bacteria</taxon>
        <taxon>Pseudomonadati</taxon>
        <taxon>Pseudomonadota</taxon>
        <taxon>Alphaproteobacteria</taxon>
        <taxon>Sphingomonadales</taxon>
        <taxon>Sphingomonadaceae</taxon>
        <taxon>Sphingomonas</taxon>
    </lineage>
</organism>
<dbReference type="RefSeq" id="WP_219748300.1">
    <property type="nucleotide sequence ID" value="NZ_JAHXZN010000002.1"/>
</dbReference>
<name>A0ABS7BMN7_9SPHN</name>
<dbReference type="InterPro" id="IPR024654">
    <property type="entry name" value="Calcineurin-like_PHP_lpxH"/>
</dbReference>
<comment type="caution">
    <text evidence="4">The sequence shown here is derived from an EMBL/GenBank/DDBJ whole genome shotgun (WGS) entry which is preliminary data.</text>
</comment>
<dbReference type="Gene3D" id="3.60.21.10">
    <property type="match status" value="1"/>
</dbReference>
<feature type="region of interest" description="Disordered" evidence="2">
    <location>
        <begin position="157"/>
        <end position="179"/>
    </location>
</feature>
<dbReference type="Pfam" id="PF12850">
    <property type="entry name" value="Metallophos_2"/>
    <property type="match status" value="1"/>
</dbReference>
<reference evidence="4 5" key="1">
    <citation type="submission" date="2021-07" db="EMBL/GenBank/DDBJ databases">
        <title>Sphingomonas sp.</title>
        <authorList>
            <person name="Feng G."/>
            <person name="Li J."/>
            <person name="Pan M."/>
        </authorList>
    </citation>
    <scope>NUCLEOTIDE SEQUENCE [LARGE SCALE GENOMIC DNA]</scope>
    <source>
        <strain evidence="4 5">RRHST34</strain>
    </source>
</reference>
<protein>
    <submittedName>
        <fullName evidence="4">Metallophosphoesterase family protein</fullName>
    </submittedName>
</protein>
<accession>A0ABS7BMN7</accession>
<sequence>MTVWFTADTHFGDHRTINIWRRPFRDVAAMDALLVERWNATVAPADTVWHLGDVARRADAVAPLLARLNGTKHLLRGNNDPAATLAAPGWASVGDYAELELDGRRLVLGHYPFRSWNGQHRGAINLHGHSHGRLAPMKRQHDVGVDVHDFAPVMLDQLLTPPPRNRRSPSLSKPGTEVA</sequence>
<evidence type="ECO:0000313" key="5">
    <source>
        <dbReference type="Proteomes" id="UP000759103"/>
    </source>
</evidence>
<keyword evidence="5" id="KW-1185">Reference proteome</keyword>
<dbReference type="Proteomes" id="UP000759103">
    <property type="component" value="Unassembled WGS sequence"/>
</dbReference>
<proteinExistence type="inferred from homology"/>
<feature type="compositionally biased region" description="Low complexity" evidence="2">
    <location>
        <begin position="168"/>
        <end position="179"/>
    </location>
</feature>
<gene>
    <name evidence="4" type="ORF">KZ820_08950</name>
</gene>
<dbReference type="SUPFAM" id="SSF56300">
    <property type="entry name" value="Metallo-dependent phosphatases"/>
    <property type="match status" value="1"/>
</dbReference>
<evidence type="ECO:0000259" key="3">
    <source>
        <dbReference type="Pfam" id="PF12850"/>
    </source>
</evidence>
<feature type="domain" description="Calcineurin-like phosphoesterase" evidence="3">
    <location>
        <begin position="1"/>
        <end position="133"/>
    </location>
</feature>
<dbReference type="EMBL" id="JAHXZN010000002">
    <property type="protein sequence ID" value="MBW6530861.1"/>
    <property type="molecule type" value="Genomic_DNA"/>
</dbReference>
<evidence type="ECO:0000256" key="2">
    <source>
        <dbReference type="SAM" id="MobiDB-lite"/>
    </source>
</evidence>